<accession>A0A813L141</accession>
<sequence length="412" mass="44344">MLPDCLKAGDPPKAPPDDFFMLRGHVQEKDNFEDIVWKSRAVLQEKASFGRRCEPAGQFAASTDAFFLFAVTSFSSAITPVKWAKTMPMALHPEASAVPSQLSEEAMGCSYHARHVEVRKRIEENKKKAMDLKRKLFAIRRYMRCSSAMAALLYKSRANCFVAGAEEHRPLQSLPRQGQRVQNQHEADTDMSGEAARDDFSQQETGEVAAAAGVSAAEEDDGGGIPVGDDGEDLDPEKVFQGGDASPTLAAFSGVTNPQQTEVASPGTFSMGIPRTTSAGPGVNYKVCWAHNPSSSADFKVLLGTFKMNGPEREGEDITCTMGLSCSFLLTGVNLVSTNRIMVTKLTDTCGQAVLNVVSFTGVTNPLLATGPGANGFDLGVPTFGMPGDYKVCWSHSGTDHQDYQVPVATLR</sequence>
<name>A0A813L141_POLGL</name>
<feature type="compositionally biased region" description="Low complexity" evidence="1">
    <location>
        <begin position="206"/>
        <end position="216"/>
    </location>
</feature>
<reference evidence="2" key="1">
    <citation type="submission" date="2021-02" db="EMBL/GenBank/DDBJ databases">
        <authorList>
            <person name="Dougan E. K."/>
            <person name="Rhodes N."/>
            <person name="Thang M."/>
            <person name="Chan C."/>
        </authorList>
    </citation>
    <scope>NUCLEOTIDE SEQUENCE</scope>
</reference>
<feature type="non-terminal residue" evidence="2">
    <location>
        <position position="412"/>
    </location>
</feature>
<evidence type="ECO:0000313" key="3">
    <source>
        <dbReference type="Proteomes" id="UP000626109"/>
    </source>
</evidence>
<comment type="caution">
    <text evidence="2">The sequence shown here is derived from an EMBL/GenBank/DDBJ whole genome shotgun (WGS) entry which is preliminary data.</text>
</comment>
<evidence type="ECO:0000313" key="2">
    <source>
        <dbReference type="EMBL" id="CAE8716963.1"/>
    </source>
</evidence>
<evidence type="ECO:0000256" key="1">
    <source>
        <dbReference type="SAM" id="MobiDB-lite"/>
    </source>
</evidence>
<protein>
    <submittedName>
        <fullName evidence="2">Uncharacterized protein</fullName>
    </submittedName>
</protein>
<dbReference type="EMBL" id="CAJNNW010033068">
    <property type="protein sequence ID" value="CAE8716963.1"/>
    <property type="molecule type" value="Genomic_DNA"/>
</dbReference>
<dbReference type="AlphaFoldDB" id="A0A813L141"/>
<proteinExistence type="predicted"/>
<gene>
    <name evidence="2" type="ORF">PGLA2088_LOCUS39313</name>
</gene>
<feature type="region of interest" description="Disordered" evidence="1">
    <location>
        <begin position="171"/>
        <end position="231"/>
    </location>
</feature>
<dbReference type="Proteomes" id="UP000626109">
    <property type="component" value="Unassembled WGS sequence"/>
</dbReference>
<organism evidence="2 3">
    <name type="scientific">Polarella glacialis</name>
    <name type="common">Dinoflagellate</name>
    <dbReference type="NCBI Taxonomy" id="89957"/>
    <lineage>
        <taxon>Eukaryota</taxon>
        <taxon>Sar</taxon>
        <taxon>Alveolata</taxon>
        <taxon>Dinophyceae</taxon>
        <taxon>Suessiales</taxon>
        <taxon>Suessiaceae</taxon>
        <taxon>Polarella</taxon>
    </lineage>
</organism>